<name>A0ABY0FHL8_9NEIS</name>
<keyword evidence="1" id="KW-0472">Membrane</keyword>
<dbReference type="NCBIfam" id="TIGR02532">
    <property type="entry name" value="IV_pilin_GFxxxE"/>
    <property type="match status" value="1"/>
</dbReference>
<keyword evidence="1" id="KW-0812">Transmembrane</keyword>
<evidence type="ECO:0000256" key="1">
    <source>
        <dbReference type="SAM" id="Phobius"/>
    </source>
</evidence>
<dbReference type="Proteomes" id="UP000290682">
    <property type="component" value="Unassembled WGS sequence"/>
</dbReference>
<dbReference type="InterPro" id="IPR012902">
    <property type="entry name" value="N_methyl_site"/>
</dbReference>
<dbReference type="Pfam" id="PF07963">
    <property type="entry name" value="N_methyl"/>
    <property type="match status" value="1"/>
</dbReference>
<proteinExistence type="predicted"/>
<organism evidence="2 3">
    <name type="scientific">Crenobacter cavernae</name>
    <dbReference type="NCBI Taxonomy" id="2290923"/>
    <lineage>
        <taxon>Bacteria</taxon>
        <taxon>Pseudomonadati</taxon>
        <taxon>Pseudomonadota</taxon>
        <taxon>Betaproteobacteria</taxon>
        <taxon>Neisseriales</taxon>
        <taxon>Neisseriaceae</taxon>
        <taxon>Crenobacter</taxon>
    </lineage>
</organism>
<feature type="transmembrane region" description="Helical" evidence="1">
    <location>
        <begin position="12"/>
        <end position="30"/>
    </location>
</feature>
<evidence type="ECO:0000313" key="3">
    <source>
        <dbReference type="Proteomes" id="UP000290682"/>
    </source>
</evidence>
<reference evidence="2 3" key="1">
    <citation type="submission" date="2018-10" db="EMBL/GenBank/DDBJ databases">
        <title>Draft genome of Fastidiocella sp. strain 375T, a bacterium isolated from a karstic cave dripping water.</title>
        <authorList>
            <person name="Coelho C."/>
            <person name="Verissimo A."/>
            <person name="Tiago I."/>
        </authorList>
    </citation>
    <scope>NUCLEOTIDE SEQUENCE [LARGE SCALE GENOMIC DNA]</scope>
    <source>
        <strain evidence="2 3">CAVE-375</strain>
    </source>
</reference>
<accession>A0ABY0FHL8</accession>
<sequence>MGRPVSRAQRGISLLEVLISLIVIAVGVLGTNKLLAINQATRADSLATERATFLAQSLAEEVRGNEAEQEKLNCCKKDNYKGNAKCRRTDAQGHGWRFWVSGPDASSTAVLTVPVDPNDADAETHSVKLSVPFESKKCKAS</sequence>
<evidence type="ECO:0000313" key="2">
    <source>
        <dbReference type="EMBL" id="RXZ44475.1"/>
    </source>
</evidence>
<gene>
    <name evidence="2" type="ORF">EBB06_05060</name>
</gene>
<dbReference type="EMBL" id="REGR01000003">
    <property type="protein sequence ID" value="RXZ44475.1"/>
    <property type="molecule type" value="Genomic_DNA"/>
</dbReference>
<keyword evidence="3" id="KW-1185">Reference proteome</keyword>
<comment type="caution">
    <text evidence="2">The sequence shown here is derived from an EMBL/GenBank/DDBJ whole genome shotgun (WGS) entry which is preliminary data.</text>
</comment>
<keyword evidence="1" id="KW-1133">Transmembrane helix</keyword>
<protein>
    <submittedName>
        <fullName evidence="2">Prepilin-type N-terminal cleavage/methylation domain-containing protein</fullName>
    </submittedName>
</protein>